<reference evidence="3" key="1">
    <citation type="submission" date="2017-09" db="EMBL/GenBank/DDBJ databases">
        <title>Depth-based differentiation of microbial function through sediment-hosted aquifers and enrichment of novel symbionts in the deep terrestrial subsurface.</title>
        <authorList>
            <person name="Probst A.J."/>
            <person name="Ladd B."/>
            <person name="Jarett J.K."/>
            <person name="Geller-Mcgrath D.E."/>
            <person name="Sieber C.M.K."/>
            <person name="Emerson J.B."/>
            <person name="Anantharaman K."/>
            <person name="Thomas B.C."/>
            <person name="Malmstrom R."/>
            <person name="Stieglmeier M."/>
            <person name="Klingl A."/>
            <person name="Woyke T."/>
            <person name="Ryan C.M."/>
            <person name="Banfield J.F."/>
        </authorList>
    </citation>
    <scope>NUCLEOTIDE SEQUENCE [LARGE SCALE GENOMIC DNA]</scope>
</reference>
<protein>
    <submittedName>
        <fullName evidence="2">Uncharacterized protein</fullName>
    </submittedName>
</protein>
<comment type="caution">
    <text evidence="2">The sequence shown here is derived from an EMBL/GenBank/DDBJ whole genome shotgun (WGS) entry which is preliminary data.</text>
</comment>
<dbReference type="Proteomes" id="UP000229362">
    <property type="component" value="Unassembled WGS sequence"/>
</dbReference>
<name>A0A2M6W1V9_9BACT</name>
<organism evidence="2 3">
    <name type="scientific">Candidatus Magasanikbacteria bacterium CG10_big_fil_rev_8_21_14_0_10_43_6</name>
    <dbReference type="NCBI Taxonomy" id="1974650"/>
    <lineage>
        <taxon>Bacteria</taxon>
        <taxon>Candidatus Magasanikiibacteriota</taxon>
    </lineage>
</organism>
<evidence type="ECO:0000313" key="2">
    <source>
        <dbReference type="EMBL" id="PIT86761.1"/>
    </source>
</evidence>
<evidence type="ECO:0000256" key="1">
    <source>
        <dbReference type="SAM" id="MobiDB-lite"/>
    </source>
</evidence>
<evidence type="ECO:0000313" key="3">
    <source>
        <dbReference type="Proteomes" id="UP000229362"/>
    </source>
</evidence>
<dbReference type="EMBL" id="PFBZ01000057">
    <property type="protein sequence ID" value="PIT86761.1"/>
    <property type="molecule type" value="Genomic_DNA"/>
</dbReference>
<proteinExistence type="predicted"/>
<accession>A0A2M6W1V9</accession>
<dbReference type="AlphaFoldDB" id="A0A2M6W1V9"/>
<gene>
    <name evidence="2" type="ORF">COU33_01310</name>
</gene>
<feature type="region of interest" description="Disordered" evidence="1">
    <location>
        <begin position="29"/>
        <end position="51"/>
    </location>
</feature>
<sequence length="455" mass="49462">MSVTNSQPTILVKKSDGTSVRMTLDELQAYKAAQKQPPSVSQNPVEPEPVRDAYPPLVIPREDMSGALPHDEELTFSLDADDLPGAHIDDVDAFPSENSEVEQTVVLDADDLVGATETVTHDPVTEEGANTPVVATSVALSSTTPVVDVFVDAAMAQEQHILPAESRVDSSDMVQWESDDHRSLLDDTLAVDDTAHTPTTDHKQARVEHIIASLDASILAGKEERVRSLILSRIKDVRNDDQVRAYVVRPVDKGGLGMEPDMAEALVAAIHGDTTPPPPQPVLDEPMPVEEATPNMLEQMTSLVPPLQKEEPTRQSFGAKPVLHDIRPAAAQPRPIPSPLLTAEVAPASLSKTTMGPVDEFRTIDLASFRRIASDPAEVIQKLIQKSEVLKKDSYTLFMQAQAAWFQSPLYRQYQQVLADALQTRRPLASAIGTGADALTLGEVEQIIMLNKKLS</sequence>